<dbReference type="EMBL" id="LXQA010003935">
    <property type="protein sequence ID" value="MCH82617.1"/>
    <property type="molecule type" value="Genomic_DNA"/>
</dbReference>
<evidence type="ECO:0000259" key="1">
    <source>
        <dbReference type="Pfam" id="PF14244"/>
    </source>
</evidence>
<accession>A0A392M5F0</accession>
<protein>
    <recommendedName>
        <fullName evidence="1">Retrotransposon Copia-like N-terminal domain-containing protein</fullName>
    </recommendedName>
</protein>
<dbReference type="PANTHER" id="PTHR37610">
    <property type="entry name" value="CCHC-TYPE DOMAIN-CONTAINING PROTEIN"/>
    <property type="match status" value="1"/>
</dbReference>
<dbReference type="AlphaFoldDB" id="A0A392M5F0"/>
<evidence type="ECO:0000313" key="3">
    <source>
        <dbReference type="Proteomes" id="UP000265520"/>
    </source>
</evidence>
<feature type="domain" description="Retrotransposon Copia-like N-terminal" evidence="1">
    <location>
        <begin position="2"/>
        <end position="32"/>
    </location>
</feature>
<evidence type="ECO:0000313" key="2">
    <source>
        <dbReference type="EMBL" id="MCH82617.1"/>
    </source>
</evidence>
<dbReference type="InterPro" id="IPR029472">
    <property type="entry name" value="Copia-like_N"/>
</dbReference>
<feature type="non-terminal residue" evidence="2">
    <location>
        <position position="1"/>
    </location>
</feature>
<proteinExistence type="predicted"/>
<name>A0A392M5F0_9FABA</name>
<reference evidence="2 3" key="1">
    <citation type="journal article" date="2018" name="Front. Plant Sci.">
        <title>Red Clover (Trifolium pratense) and Zigzag Clover (T. medium) - A Picture of Genomic Similarities and Differences.</title>
        <authorList>
            <person name="Dluhosova J."/>
            <person name="Istvanek J."/>
            <person name="Nedelnik J."/>
            <person name="Repkova J."/>
        </authorList>
    </citation>
    <scope>NUCLEOTIDE SEQUENCE [LARGE SCALE GENOMIC DNA]</scope>
    <source>
        <strain evidence="3">cv. 10/8</strain>
        <tissue evidence="2">Leaf</tissue>
    </source>
</reference>
<comment type="caution">
    <text evidence="2">The sequence shown here is derived from an EMBL/GenBank/DDBJ whole genome shotgun (WGS) entry which is preliminary data.</text>
</comment>
<organism evidence="2 3">
    <name type="scientific">Trifolium medium</name>
    <dbReference type="NCBI Taxonomy" id="97028"/>
    <lineage>
        <taxon>Eukaryota</taxon>
        <taxon>Viridiplantae</taxon>
        <taxon>Streptophyta</taxon>
        <taxon>Embryophyta</taxon>
        <taxon>Tracheophyta</taxon>
        <taxon>Spermatophyta</taxon>
        <taxon>Magnoliopsida</taxon>
        <taxon>eudicotyledons</taxon>
        <taxon>Gunneridae</taxon>
        <taxon>Pentapetalae</taxon>
        <taxon>rosids</taxon>
        <taxon>fabids</taxon>
        <taxon>Fabales</taxon>
        <taxon>Fabaceae</taxon>
        <taxon>Papilionoideae</taxon>
        <taxon>50 kb inversion clade</taxon>
        <taxon>NPAAA clade</taxon>
        <taxon>Hologalegina</taxon>
        <taxon>IRL clade</taxon>
        <taxon>Trifolieae</taxon>
        <taxon>Trifolium</taxon>
    </lineage>
</organism>
<dbReference type="PANTHER" id="PTHR37610:SF97">
    <property type="entry name" value="RETROTRANSPOSON GAG DOMAIN-CONTAINING PROTEIN"/>
    <property type="match status" value="1"/>
</dbReference>
<sequence length="45" mass="4834">SGDNCGSWVRAMKISLGAKNKLGFVDGSIPIPLPDSPNYALWMLI</sequence>
<keyword evidence="3" id="KW-1185">Reference proteome</keyword>
<dbReference type="Proteomes" id="UP000265520">
    <property type="component" value="Unassembled WGS sequence"/>
</dbReference>
<gene>
    <name evidence="2" type="ORF">A2U01_0003428</name>
</gene>
<dbReference type="Pfam" id="PF14244">
    <property type="entry name" value="Retrotran_gag_3"/>
    <property type="match status" value="1"/>
</dbReference>